<dbReference type="EMBL" id="JACJIA010000003">
    <property type="protein sequence ID" value="MBA8951580.1"/>
    <property type="molecule type" value="Genomic_DNA"/>
</dbReference>
<dbReference type="Proteomes" id="UP000572680">
    <property type="component" value="Unassembled WGS sequence"/>
</dbReference>
<gene>
    <name evidence="1" type="ORF">HNR61_003211</name>
</gene>
<evidence type="ECO:0000313" key="2">
    <source>
        <dbReference type="Proteomes" id="UP000572680"/>
    </source>
</evidence>
<protein>
    <submittedName>
        <fullName evidence="1">Uncharacterized protein</fullName>
    </submittedName>
</protein>
<accession>A0A7W3QLJ1</accession>
<dbReference type="RefSeq" id="WP_182843877.1">
    <property type="nucleotide sequence ID" value="NZ_BAAALP010000029.1"/>
</dbReference>
<proteinExistence type="predicted"/>
<evidence type="ECO:0000313" key="1">
    <source>
        <dbReference type="EMBL" id="MBA8951580.1"/>
    </source>
</evidence>
<keyword evidence="2" id="KW-1185">Reference proteome</keyword>
<dbReference type="AlphaFoldDB" id="A0A7W3QLJ1"/>
<comment type="caution">
    <text evidence="1">The sequence shown here is derived from an EMBL/GenBank/DDBJ whole genome shotgun (WGS) entry which is preliminary data.</text>
</comment>
<sequence>MVPSNQRSTFLGVLDQVIKEDQPELRSGVVFRRGVPILFVACVTNRGAVAEIGCDFDLTHGWTFTWVSEERPIGPVTATALAAAEIARRLRLARPLPRESPA</sequence>
<name>A0A7W3QLJ1_ACTNM</name>
<organism evidence="1 2">
    <name type="scientific">Actinomadura namibiensis</name>
    <dbReference type="NCBI Taxonomy" id="182080"/>
    <lineage>
        <taxon>Bacteria</taxon>
        <taxon>Bacillati</taxon>
        <taxon>Actinomycetota</taxon>
        <taxon>Actinomycetes</taxon>
        <taxon>Streptosporangiales</taxon>
        <taxon>Thermomonosporaceae</taxon>
        <taxon>Actinomadura</taxon>
    </lineage>
</organism>
<reference evidence="1 2" key="1">
    <citation type="submission" date="2020-08" db="EMBL/GenBank/DDBJ databases">
        <title>Genomic Encyclopedia of Type Strains, Phase IV (KMG-IV): sequencing the most valuable type-strain genomes for metagenomic binning, comparative biology and taxonomic classification.</title>
        <authorList>
            <person name="Goeker M."/>
        </authorList>
    </citation>
    <scope>NUCLEOTIDE SEQUENCE [LARGE SCALE GENOMIC DNA]</scope>
    <source>
        <strain evidence="1 2">DSM 44197</strain>
    </source>
</reference>